<feature type="domain" description="PIFI-like Ig-like" evidence="2">
    <location>
        <begin position="130"/>
        <end position="258"/>
    </location>
</feature>
<comment type="subcellular location">
    <subcellularLocation>
        <location evidence="1">Plastid</location>
        <location evidence="1">Chloroplast stroma</location>
    </subcellularLocation>
</comment>
<keyword evidence="4" id="KW-1185">Reference proteome</keyword>
<evidence type="ECO:0000313" key="3">
    <source>
        <dbReference type="EMBL" id="OAE21281.1"/>
    </source>
</evidence>
<dbReference type="PANTHER" id="PTHR32429:SF9">
    <property type="entry name" value="PROTEIN POST-ILLUMINATION CHLOROPHYLL FLUORESCENCE INCREASE, CHLOROPLASTIC"/>
    <property type="match status" value="1"/>
</dbReference>
<dbReference type="AlphaFoldDB" id="A0A176VLU2"/>
<dbReference type="GO" id="GO:0010478">
    <property type="term" value="P:chlororespiration"/>
    <property type="evidence" value="ECO:0007669"/>
    <property type="project" value="TreeGrafter"/>
</dbReference>
<accession>A0A176VLU2</accession>
<organism evidence="3 4">
    <name type="scientific">Marchantia polymorpha subsp. ruderalis</name>
    <dbReference type="NCBI Taxonomy" id="1480154"/>
    <lineage>
        <taxon>Eukaryota</taxon>
        <taxon>Viridiplantae</taxon>
        <taxon>Streptophyta</taxon>
        <taxon>Embryophyta</taxon>
        <taxon>Marchantiophyta</taxon>
        <taxon>Marchantiopsida</taxon>
        <taxon>Marchantiidae</taxon>
        <taxon>Marchantiales</taxon>
        <taxon>Marchantiaceae</taxon>
        <taxon>Marchantia</taxon>
    </lineage>
</organism>
<name>A0A176VLU2_MARPO</name>
<evidence type="ECO:0000256" key="1">
    <source>
        <dbReference type="ARBA" id="ARBA00004470"/>
    </source>
</evidence>
<dbReference type="GO" id="GO:0009570">
    <property type="term" value="C:chloroplast stroma"/>
    <property type="evidence" value="ECO:0007669"/>
    <property type="project" value="UniProtKB-SubCell"/>
</dbReference>
<dbReference type="Proteomes" id="UP000077202">
    <property type="component" value="Unassembled WGS sequence"/>
</dbReference>
<dbReference type="InterPro" id="IPR044960">
    <property type="entry name" value="RCA-like"/>
</dbReference>
<proteinExistence type="predicted"/>
<dbReference type="PANTHER" id="PTHR32429">
    <property type="match status" value="1"/>
</dbReference>
<evidence type="ECO:0000259" key="2">
    <source>
        <dbReference type="Pfam" id="PF25419"/>
    </source>
</evidence>
<gene>
    <name evidence="3" type="ORF">AXG93_868s1190</name>
</gene>
<dbReference type="InterPro" id="IPR057612">
    <property type="entry name" value="Ig_PIFI"/>
</dbReference>
<dbReference type="EMBL" id="LVLJ01003476">
    <property type="protein sequence ID" value="OAE21281.1"/>
    <property type="molecule type" value="Genomic_DNA"/>
</dbReference>
<protein>
    <recommendedName>
        <fullName evidence="2">PIFI-like Ig-like domain-containing protein</fullName>
    </recommendedName>
</protein>
<reference evidence="3" key="1">
    <citation type="submission" date="2016-03" db="EMBL/GenBank/DDBJ databases">
        <title>Mechanisms controlling the formation of the plant cell surface in tip-growing cells are functionally conserved among land plants.</title>
        <authorList>
            <person name="Honkanen S."/>
            <person name="Jones V.A."/>
            <person name="Morieri G."/>
            <person name="Champion C."/>
            <person name="Hetherington A.J."/>
            <person name="Kelly S."/>
            <person name="Saint-Marcoux D."/>
            <person name="Proust H."/>
            <person name="Prescott H."/>
            <person name="Dolan L."/>
        </authorList>
    </citation>
    <scope>NUCLEOTIDE SEQUENCE [LARGE SCALE GENOMIC DNA]</scope>
    <source>
        <tissue evidence="3">Whole gametophyte</tissue>
    </source>
</reference>
<dbReference type="Pfam" id="PF25419">
    <property type="entry name" value="Ig_PIFI"/>
    <property type="match status" value="1"/>
</dbReference>
<comment type="caution">
    <text evidence="3">The sequence shown here is derived from an EMBL/GenBank/DDBJ whole genome shotgun (WGS) entry which is preliminary data.</text>
</comment>
<sequence>MQVAVHGDSELCLRAKKALRHQGLLPPLLEPNVPSKAWMHSRSNLGNFGRSGVIHRWLRALVVVRHVPSSRAIDRRVLDHDSSLSYTKKFRQMVALPSVQPRSQRSFAGKVYATAMVVKGAETYALPTWADFEMGSSCVFWETQNGHPPTAGELLTIFFNPAGSNLVPRTEYGIGFNGGFNQPIMCGGEPRIMTKKERGARCEPFYVIKINVPEHALSLEFSFTDGASWDGPYKLKFVTPAKWKNEPVSFFNEGLAQALAHEGACESAIYPEPTFVQDRCSFPANLTIEGGDRCELDLVPGCTDPENPFYNPLANVEDGSCPYISDSDSE</sequence>
<dbReference type="GO" id="GO:0009579">
    <property type="term" value="C:thylakoid"/>
    <property type="evidence" value="ECO:0007669"/>
    <property type="project" value="TreeGrafter"/>
</dbReference>
<evidence type="ECO:0000313" key="4">
    <source>
        <dbReference type="Proteomes" id="UP000077202"/>
    </source>
</evidence>